<dbReference type="PROSITE" id="PS51257">
    <property type="entry name" value="PROKAR_LIPOPROTEIN"/>
    <property type="match status" value="1"/>
</dbReference>
<gene>
    <name evidence="3" type="ORF">HNO84_04210</name>
</gene>
<dbReference type="Pfam" id="PF06476">
    <property type="entry name" value="DUF1090"/>
    <property type="match status" value="1"/>
</dbReference>
<dbReference type="InterPro" id="IPR009468">
    <property type="entry name" value="DUF1090"/>
</dbReference>
<proteinExistence type="predicted"/>
<protein>
    <submittedName>
        <fullName evidence="3">DUF1090 domain-containing protein</fullName>
    </submittedName>
</protein>
<feature type="compositionally biased region" description="Basic and acidic residues" evidence="1">
    <location>
        <begin position="107"/>
        <end position="129"/>
    </location>
</feature>
<evidence type="ECO:0000256" key="1">
    <source>
        <dbReference type="SAM" id="MobiDB-lite"/>
    </source>
</evidence>
<evidence type="ECO:0000313" key="4">
    <source>
        <dbReference type="Proteomes" id="UP000536746"/>
    </source>
</evidence>
<organism evidence="3 4">
    <name type="scientific">Herbaspirillum robiniae</name>
    <dbReference type="NCBI Taxonomy" id="2014887"/>
    <lineage>
        <taxon>Bacteria</taxon>
        <taxon>Pseudomonadati</taxon>
        <taxon>Pseudomonadota</taxon>
        <taxon>Betaproteobacteria</taxon>
        <taxon>Burkholderiales</taxon>
        <taxon>Oxalobacteraceae</taxon>
        <taxon>Herbaspirillum</taxon>
    </lineage>
</organism>
<dbReference type="Proteomes" id="UP000536746">
    <property type="component" value="Unassembled WGS sequence"/>
</dbReference>
<reference evidence="3 4" key="1">
    <citation type="journal article" date="2020" name="Front. Plant Sci.">
        <title>Isolation of Rhizosphere Bacteria That Improve Quality and Water Stress Tolerance in Greenhouse Ornamentals.</title>
        <authorList>
            <person name="Nordstedt N.P."/>
            <person name="Jones M.L."/>
        </authorList>
    </citation>
    <scope>NUCLEOTIDE SEQUENCE [LARGE SCALE GENOMIC DNA]</scope>
    <source>
        <strain evidence="3 4">C6C2</strain>
    </source>
</reference>
<feature type="signal peptide" evidence="2">
    <location>
        <begin position="1"/>
        <end position="24"/>
    </location>
</feature>
<keyword evidence="4" id="KW-1185">Reference proteome</keyword>
<dbReference type="EMBL" id="JABFMT010000003">
    <property type="protein sequence ID" value="NUU00792.1"/>
    <property type="molecule type" value="Genomic_DNA"/>
</dbReference>
<accession>A0ABX2LXR4</accession>
<feature type="chain" id="PRO_5047386903" evidence="2">
    <location>
        <begin position="25"/>
        <end position="129"/>
    </location>
</feature>
<name>A0ABX2LXR4_9BURK</name>
<evidence type="ECO:0000256" key="2">
    <source>
        <dbReference type="SAM" id="SignalP"/>
    </source>
</evidence>
<keyword evidence="2" id="KW-0732">Signal</keyword>
<comment type="caution">
    <text evidence="3">The sequence shown here is derived from an EMBL/GenBank/DDBJ whole genome shotgun (WGS) entry which is preliminary data.</text>
</comment>
<feature type="compositionally biased region" description="Basic and acidic residues" evidence="1">
    <location>
        <begin position="70"/>
        <end position="98"/>
    </location>
</feature>
<dbReference type="RefSeq" id="WP_079215485.1">
    <property type="nucleotide sequence ID" value="NZ_CP018845.1"/>
</dbReference>
<feature type="region of interest" description="Disordered" evidence="1">
    <location>
        <begin position="69"/>
        <end position="129"/>
    </location>
</feature>
<evidence type="ECO:0000313" key="3">
    <source>
        <dbReference type="EMBL" id="NUU00792.1"/>
    </source>
</evidence>
<sequence>MKKLSASLLALALPLSLAAGHVSAQALTGCAAKKADVQAQLEQARAHGNKAQEAKLKIAQKQLDTNCTDEGLRREREADIKKKQEKVDARKADLEKAQAKGKSKKIAQQEKKLKDAEDELKAAQEKLNQ</sequence>